<organism evidence="1 2">
    <name type="scientific">Achromobacter deleyi</name>
    <dbReference type="NCBI Taxonomy" id="1353891"/>
    <lineage>
        <taxon>Bacteria</taxon>
        <taxon>Pseudomonadati</taxon>
        <taxon>Pseudomonadota</taxon>
        <taxon>Betaproteobacteria</taxon>
        <taxon>Burkholderiales</taxon>
        <taxon>Alcaligenaceae</taxon>
        <taxon>Achromobacter</taxon>
    </lineage>
</organism>
<evidence type="ECO:0000313" key="2">
    <source>
        <dbReference type="Proteomes" id="UP000494111"/>
    </source>
</evidence>
<gene>
    <name evidence="1" type="ORF">LMG3458_03333</name>
</gene>
<proteinExistence type="predicted"/>
<reference evidence="1 2" key="1">
    <citation type="submission" date="2020-04" db="EMBL/GenBank/DDBJ databases">
        <authorList>
            <person name="De Canck E."/>
        </authorList>
    </citation>
    <scope>NUCLEOTIDE SEQUENCE [LARGE SCALE GENOMIC DNA]</scope>
    <source>
        <strain evidence="1 2">LMG 3458</strain>
    </source>
</reference>
<evidence type="ECO:0008006" key="3">
    <source>
        <dbReference type="Google" id="ProtNLM"/>
    </source>
</evidence>
<protein>
    <recommendedName>
        <fullName evidence="3">DUF4276 family protein</fullName>
    </recommendedName>
</protein>
<dbReference type="Pfam" id="PF14103">
    <property type="entry name" value="DUF4276"/>
    <property type="match status" value="1"/>
</dbReference>
<sequence length="199" mass="22522">MTRVACIVEGHGEVVSLPILLRRIGNWRTPDAYIEVCPPIRVHRDRFLRREEEFQRHLLFAAAKCGDDGWVMVLLDADDDCPAELGASVLARARAVLPHRPVSVILANREYEAWFIGAAASLNGERSLKITAADLHIDAEAPRNAKGWLRERMGNQVYGETTDQPAFSAKMNLPQALERCRSFRKLCDEWDRQMARAQT</sequence>
<dbReference type="InterPro" id="IPR025455">
    <property type="entry name" value="DUF4276"/>
</dbReference>
<dbReference type="EMBL" id="CADIJO010000011">
    <property type="protein sequence ID" value="CAB3712792.1"/>
    <property type="molecule type" value="Genomic_DNA"/>
</dbReference>
<dbReference type="AlphaFoldDB" id="A0A6S7A5Z7"/>
<accession>A0A6S7A5Z7</accession>
<dbReference type="RefSeq" id="WP_175195493.1">
    <property type="nucleotide sequence ID" value="NZ_CADIJO010000011.1"/>
</dbReference>
<dbReference type="Proteomes" id="UP000494111">
    <property type="component" value="Unassembled WGS sequence"/>
</dbReference>
<evidence type="ECO:0000313" key="1">
    <source>
        <dbReference type="EMBL" id="CAB3712792.1"/>
    </source>
</evidence>
<name>A0A6S7A5Z7_9BURK</name>